<organism evidence="1">
    <name type="scientific">viral metagenome</name>
    <dbReference type="NCBI Taxonomy" id="1070528"/>
    <lineage>
        <taxon>unclassified sequences</taxon>
        <taxon>metagenomes</taxon>
        <taxon>organismal metagenomes</taxon>
    </lineage>
</organism>
<gene>
    <name evidence="1" type="ORF">TM448A03147_0007</name>
</gene>
<accession>A0A6H2A034</accession>
<reference evidence="1" key="1">
    <citation type="submission" date="2020-03" db="EMBL/GenBank/DDBJ databases">
        <title>The deep terrestrial virosphere.</title>
        <authorList>
            <person name="Holmfeldt K."/>
            <person name="Nilsson E."/>
            <person name="Simone D."/>
            <person name="Lopez-Fernandez M."/>
            <person name="Wu X."/>
            <person name="de Brujin I."/>
            <person name="Lundin D."/>
            <person name="Andersson A."/>
            <person name="Bertilsson S."/>
            <person name="Dopson M."/>
        </authorList>
    </citation>
    <scope>NUCLEOTIDE SEQUENCE</scope>
    <source>
        <strain evidence="1">TM448A03147</strain>
    </source>
</reference>
<proteinExistence type="predicted"/>
<protein>
    <submittedName>
        <fullName evidence="1">Uncharacterized protein</fullName>
    </submittedName>
</protein>
<dbReference type="AlphaFoldDB" id="A0A6H2A034"/>
<sequence>MKIRYTARWFGKEREINIPINKDGYPSKKPWRELAKALKAGCWWVKGEDKDGRISVVSRTK</sequence>
<dbReference type="EMBL" id="MT144386">
    <property type="protein sequence ID" value="QJA53011.1"/>
    <property type="molecule type" value="Genomic_DNA"/>
</dbReference>
<name>A0A6H2A034_9ZZZZ</name>
<evidence type="ECO:0000313" key="1">
    <source>
        <dbReference type="EMBL" id="QJA53011.1"/>
    </source>
</evidence>